<evidence type="ECO:0000313" key="1">
    <source>
        <dbReference type="EMBL" id="EGW07594.1"/>
    </source>
</evidence>
<gene>
    <name evidence="1" type="ORF">I79_023491</name>
</gene>
<reference evidence="2" key="1">
    <citation type="journal article" date="2011" name="Nat. Biotechnol.">
        <title>The genomic sequence of the Chinese hamster ovary (CHO)-K1 cell line.</title>
        <authorList>
            <person name="Xu X."/>
            <person name="Nagarajan H."/>
            <person name="Lewis N.E."/>
            <person name="Pan S."/>
            <person name="Cai Z."/>
            <person name="Liu X."/>
            <person name="Chen W."/>
            <person name="Xie M."/>
            <person name="Wang W."/>
            <person name="Hammond S."/>
            <person name="Andersen M.R."/>
            <person name="Neff N."/>
            <person name="Passarelli B."/>
            <person name="Koh W."/>
            <person name="Fan H.C."/>
            <person name="Wang J."/>
            <person name="Gui Y."/>
            <person name="Lee K.H."/>
            <person name="Betenbaugh M.J."/>
            <person name="Quake S.R."/>
            <person name="Famili I."/>
            <person name="Palsson B.O."/>
            <person name="Wang J."/>
        </authorList>
    </citation>
    <scope>NUCLEOTIDE SEQUENCE [LARGE SCALE GENOMIC DNA]</scope>
    <source>
        <strain evidence="2">CHO K1 cell line</strain>
    </source>
</reference>
<accession>G3II30</accession>
<organism evidence="1 2">
    <name type="scientific">Cricetulus griseus</name>
    <name type="common">Chinese hamster</name>
    <name type="synonym">Cricetulus barabensis griseus</name>
    <dbReference type="NCBI Taxonomy" id="10029"/>
    <lineage>
        <taxon>Eukaryota</taxon>
        <taxon>Metazoa</taxon>
        <taxon>Chordata</taxon>
        <taxon>Craniata</taxon>
        <taxon>Vertebrata</taxon>
        <taxon>Euteleostomi</taxon>
        <taxon>Mammalia</taxon>
        <taxon>Eutheria</taxon>
        <taxon>Euarchontoglires</taxon>
        <taxon>Glires</taxon>
        <taxon>Rodentia</taxon>
        <taxon>Myomorpha</taxon>
        <taxon>Muroidea</taxon>
        <taxon>Cricetidae</taxon>
        <taxon>Cricetinae</taxon>
        <taxon>Cricetulus</taxon>
    </lineage>
</organism>
<sequence>MALTWLQRVELALFAAAFLCGAVAAAAVTRTQVRLRGGPALGPSRLALGTGRGSFTELGTEKSQTCLLARGAGHAEPIRVQDKPVNKFTWVLGHTGPVFAFTQCTNRNICAKKSSIVE</sequence>
<dbReference type="Proteomes" id="UP000001075">
    <property type="component" value="Unassembled WGS sequence"/>
</dbReference>
<evidence type="ECO:0000313" key="2">
    <source>
        <dbReference type="Proteomes" id="UP000001075"/>
    </source>
</evidence>
<keyword evidence="1" id="KW-0472">Membrane</keyword>
<name>G3II30_CRIGR</name>
<dbReference type="AlphaFoldDB" id="G3II30"/>
<keyword evidence="1" id="KW-0812">Transmembrane</keyword>
<dbReference type="InParanoid" id="G3II30"/>
<dbReference type="STRING" id="10029.G3II30"/>
<protein>
    <submittedName>
        <fullName evidence="1">Transmembrane protein 179B</fullName>
    </submittedName>
</protein>
<proteinExistence type="predicted"/>
<dbReference type="EMBL" id="JH002922">
    <property type="protein sequence ID" value="EGW07594.1"/>
    <property type="molecule type" value="Genomic_DNA"/>
</dbReference>